<feature type="non-terminal residue" evidence="1">
    <location>
        <position position="62"/>
    </location>
</feature>
<gene>
    <name evidence="1" type="ORF">ABEB36_003007</name>
</gene>
<reference evidence="1 2" key="1">
    <citation type="submission" date="2024-05" db="EMBL/GenBank/DDBJ databases">
        <title>Genetic variation in Jamaican populations of the coffee berry borer (Hypothenemus hampei).</title>
        <authorList>
            <person name="Errbii M."/>
            <person name="Myrie A."/>
        </authorList>
    </citation>
    <scope>NUCLEOTIDE SEQUENCE [LARGE SCALE GENOMIC DNA]</scope>
    <source>
        <strain evidence="1">JA-Hopewell-2020-01-JO</strain>
        <tissue evidence="1">Whole body</tissue>
    </source>
</reference>
<dbReference type="Proteomes" id="UP001566132">
    <property type="component" value="Unassembled WGS sequence"/>
</dbReference>
<evidence type="ECO:0000313" key="1">
    <source>
        <dbReference type="EMBL" id="KAL1513618.1"/>
    </source>
</evidence>
<keyword evidence="2" id="KW-1185">Reference proteome</keyword>
<comment type="caution">
    <text evidence="1">The sequence shown here is derived from an EMBL/GenBank/DDBJ whole genome shotgun (WGS) entry which is preliminary data.</text>
</comment>
<dbReference type="AlphaFoldDB" id="A0ABD1F7P1"/>
<accession>A0ABD1F7P1</accession>
<protein>
    <submittedName>
        <fullName evidence="1">Uncharacterized protein</fullName>
    </submittedName>
</protein>
<feature type="non-terminal residue" evidence="1">
    <location>
        <position position="1"/>
    </location>
</feature>
<evidence type="ECO:0000313" key="2">
    <source>
        <dbReference type="Proteomes" id="UP001566132"/>
    </source>
</evidence>
<sequence length="62" mass="6750">DEENDFARAVAYNVSATISRSNSNLSNYEIIEASYDDSNHSNVKFKKGPAVTRSNSLQGPAV</sequence>
<proteinExistence type="predicted"/>
<dbReference type="EMBL" id="JBDJPC010000002">
    <property type="protein sequence ID" value="KAL1513618.1"/>
    <property type="molecule type" value="Genomic_DNA"/>
</dbReference>
<organism evidence="1 2">
    <name type="scientific">Hypothenemus hampei</name>
    <name type="common">Coffee berry borer</name>
    <dbReference type="NCBI Taxonomy" id="57062"/>
    <lineage>
        <taxon>Eukaryota</taxon>
        <taxon>Metazoa</taxon>
        <taxon>Ecdysozoa</taxon>
        <taxon>Arthropoda</taxon>
        <taxon>Hexapoda</taxon>
        <taxon>Insecta</taxon>
        <taxon>Pterygota</taxon>
        <taxon>Neoptera</taxon>
        <taxon>Endopterygota</taxon>
        <taxon>Coleoptera</taxon>
        <taxon>Polyphaga</taxon>
        <taxon>Cucujiformia</taxon>
        <taxon>Curculionidae</taxon>
        <taxon>Scolytinae</taxon>
        <taxon>Hypothenemus</taxon>
    </lineage>
</organism>
<name>A0ABD1F7P1_HYPHA</name>